<proteinExistence type="predicted"/>
<feature type="domain" description="HTH luxR-type" evidence="6">
    <location>
        <begin position="141"/>
        <end position="206"/>
    </location>
</feature>
<dbReference type="InterPro" id="IPR039420">
    <property type="entry name" value="WalR-like"/>
</dbReference>
<name>A0ABS7TK93_9BACT</name>
<evidence type="ECO:0000256" key="5">
    <source>
        <dbReference type="PROSITE-ProRule" id="PRU00169"/>
    </source>
</evidence>
<dbReference type="RefSeq" id="WP_224190379.1">
    <property type="nucleotide sequence ID" value="NZ_JAIRAU010000001.1"/>
</dbReference>
<evidence type="ECO:0000313" key="8">
    <source>
        <dbReference type="EMBL" id="MBZ5708629.1"/>
    </source>
</evidence>
<feature type="domain" description="Response regulatory" evidence="7">
    <location>
        <begin position="4"/>
        <end position="118"/>
    </location>
</feature>
<dbReference type="EMBL" id="JAIRAU010000001">
    <property type="protein sequence ID" value="MBZ5708629.1"/>
    <property type="molecule type" value="Genomic_DNA"/>
</dbReference>
<dbReference type="PANTHER" id="PTHR43214">
    <property type="entry name" value="TWO-COMPONENT RESPONSE REGULATOR"/>
    <property type="match status" value="1"/>
</dbReference>
<dbReference type="SMART" id="SM00421">
    <property type="entry name" value="HTH_LUXR"/>
    <property type="match status" value="1"/>
</dbReference>
<dbReference type="InterPro" id="IPR000792">
    <property type="entry name" value="Tscrpt_reg_LuxR_C"/>
</dbReference>
<gene>
    <name evidence="8" type="ORF">K7C98_05115</name>
</gene>
<evidence type="ECO:0000256" key="2">
    <source>
        <dbReference type="ARBA" id="ARBA00023015"/>
    </source>
</evidence>
<dbReference type="SMART" id="SM00448">
    <property type="entry name" value="REC"/>
    <property type="match status" value="1"/>
</dbReference>
<dbReference type="InterPro" id="IPR016032">
    <property type="entry name" value="Sig_transdc_resp-reg_C-effctor"/>
</dbReference>
<reference evidence="8" key="1">
    <citation type="submission" date="2021-08" db="EMBL/GenBank/DDBJ databases">
        <authorList>
            <person name="Stevens D.C."/>
        </authorList>
    </citation>
    <scope>NUCLEOTIDE SEQUENCE</scope>
    <source>
        <strain evidence="8">DSM 53165</strain>
    </source>
</reference>
<evidence type="ECO:0000256" key="1">
    <source>
        <dbReference type="ARBA" id="ARBA00022553"/>
    </source>
</evidence>
<dbReference type="Gene3D" id="3.40.50.2300">
    <property type="match status" value="1"/>
</dbReference>
<keyword evidence="2" id="KW-0805">Transcription regulation</keyword>
<dbReference type="Proteomes" id="UP001139031">
    <property type="component" value="Unassembled WGS sequence"/>
</dbReference>
<evidence type="ECO:0000256" key="3">
    <source>
        <dbReference type="ARBA" id="ARBA00023125"/>
    </source>
</evidence>
<dbReference type="InterPro" id="IPR058245">
    <property type="entry name" value="NreC/VraR/RcsB-like_REC"/>
</dbReference>
<comment type="caution">
    <text evidence="8">The sequence shown here is derived from an EMBL/GenBank/DDBJ whole genome shotgun (WGS) entry which is preliminary data.</text>
</comment>
<evidence type="ECO:0000259" key="6">
    <source>
        <dbReference type="PROSITE" id="PS50043"/>
    </source>
</evidence>
<dbReference type="CDD" id="cd06170">
    <property type="entry name" value="LuxR_C_like"/>
    <property type="match status" value="1"/>
</dbReference>
<dbReference type="CDD" id="cd17535">
    <property type="entry name" value="REC_NarL-like"/>
    <property type="match status" value="1"/>
</dbReference>
<dbReference type="Pfam" id="PF00196">
    <property type="entry name" value="GerE"/>
    <property type="match status" value="1"/>
</dbReference>
<keyword evidence="9" id="KW-1185">Reference proteome</keyword>
<dbReference type="PANTHER" id="PTHR43214:SF41">
    <property type="entry name" value="NITRATE_NITRITE RESPONSE REGULATOR PROTEIN NARP"/>
    <property type="match status" value="1"/>
</dbReference>
<keyword evidence="3" id="KW-0238">DNA-binding</keyword>
<evidence type="ECO:0000313" key="9">
    <source>
        <dbReference type="Proteomes" id="UP001139031"/>
    </source>
</evidence>
<evidence type="ECO:0000256" key="4">
    <source>
        <dbReference type="ARBA" id="ARBA00023163"/>
    </source>
</evidence>
<protein>
    <submittedName>
        <fullName evidence="8">Response regulator transcription factor</fullName>
    </submittedName>
</protein>
<comment type="caution">
    <text evidence="5">Lacks conserved residue(s) required for the propagation of feature annotation.</text>
</comment>
<dbReference type="Pfam" id="PF00072">
    <property type="entry name" value="Response_reg"/>
    <property type="match status" value="1"/>
</dbReference>
<keyword evidence="1" id="KW-0597">Phosphoprotein</keyword>
<dbReference type="PRINTS" id="PR00038">
    <property type="entry name" value="HTHLUXR"/>
</dbReference>
<dbReference type="InterPro" id="IPR011006">
    <property type="entry name" value="CheY-like_superfamily"/>
</dbReference>
<dbReference type="SUPFAM" id="SSF52172">
    <property type="entry name" value="CheY-like"/>
    <property type="match status" value="1"/>
</dbReference>
<dbReference type="InterPro" id="IPR001789">
    <property type="entry name" value="Sig_transdc_resp-reg_receiver"/>
</dbReference>
<dbReference type="SUPFAM" id="SSF46894">
    <property type="entry name" value="C-terminal effector domain of the bipartite response regulators"/>
    <property type="match status" value="1"/>
</dbReference>
<dbReference type="PROSITE" id="PS50043">
    <property type="entry name" value="HTH_LUXR_2"/>
    <property type="match status" value="1"/>
</dbReference>
<keyword evidence="4" id="KW-0804">Transcription</keyword>
<dbReference type="PROSITE" id="PS50110">
    <property type="entry name" value="RESPONSE_REGULATORY"/>
    <property type="match status" value="1"/>
</dbReference>
<evidence type="ECO:0000259" key="7">
    <source>
        <dbReference type="PROSITE" id="PS50110"/>
    </source>
</evidence>
<accession>A0ABS7TK93</accession>
<sequence>MRPSVMLVDDHTLVLEALAALLRPEFGVLGLFTDAAAALAAALRLHPDLLLLEVELPGRQGVDLVRQLRRSNSAVRCVFVTQRADPVRARECLAAGAWGYVLKDASPAELIAGLRTVAAGGVHVSPQIEALLARREASAPGRRHSLDLTERQQEVLARVAAGMAGKEIATDLGIALKTVEFHKCRISRQLGLNSTAAMTRYAIERGLVHERKRD</sequence>
<organism evidence="8 9">
    <name type="scientific">Nannocystis pusilla</name>
    <dbReference type="NCBI Taxonomy" id="889268"/>
    <lineage>
        <taxon>Bacteria</taxon>
        <taxon>Pseudomonadati</taxon>
        <taxon>Myxococcota</taxon>
        <taxon>Polyangia</taxon>
        <taxon>Nannocystales</taxon>
        <taxon>Nannocystaceae</taxon>
        <taxon>Nannocystis</taxon>
    </lineage>
</organism>